<dbReference type="GO" id="GO:0055085">
    <property type="term" value="P:transmembrane transport"/>
    <property type="evidence" value="ECO:0007669"/>
    <property type="project" value="TreeGrafter"/>
</dbReference>
<dbReference type="Proteomes" id="UP000519004">
    <property type="component" value="Unassembled WGS sequence"/>
</dbReference>
<evidence type="ECO:0000256" key="5">
    <source>
        <dbReference type="ARBA" id="ARBA00023136"/>
    </source>
</evidence>
<feature type="transmembrane region" description="Helical" evidence="6">
    <location>
        <begin position="282"/>
        <end position="304"/>
    </location>
</feature>
<dbReference type="EMBL" id="JACHHX010000003">
    <property type="protein sequence ID" value="MBB5014788.1"/>
    <property type="molecule type" value="Genomic_DNA"/>
</dbReference>
<evidence type="ECO:0000256" key="2">
    <source>
        <dbReference type="ARBA" id="ARBA00009773"/>
    </source>
</evidence>
<evidence type="ECO:0000256" key="3">
    <source>
        <dbReference type="ARBA" id="ARBA00022692"/>
    </source>
</evidence>
<feature type="transmembrane region" description="Helical" evidence="6">
    <location>
        <begin position="254"/>
        <end position="275"/>
    </location>
</feature>
<dbReference type="InterPro" id="IPR002549">
    <property type="entry name" value="AI-2E-like"/>
</dbReference>
<feature type="transmembrane region" description="Helical" evidence="6">
    <location>
        <begin position="67"/>
        <end position="88"/>
    </location>
</feature>
<evidence type="ECO:0000313" key="8">
    <source>
        <dbReference type="Proteomes" id="UP000519004"/>
    </source>
</evidence>
<sequence>MSGQAPAPAAGPRQPGALAGTLLVLALLYTAWAASSLLIPIVLAMFLGLIANPIVRGLQKLWIPRWLGALGVVVGGVAAAVLLASVLVRPAAEWVRQAPSEIRQHAPKLRALTKPFEEANRAASESLSQLAGQAPQAPSPVQIVEPAPSGLWSVLSGTPITLASVGAIVLLAYFFLLYGENLQRRAITLLPDRAKQRVTVEILRTIESEVSRYVLTITVINIGLGAATAAALWGLGLKPGDALLWGTVVGLLNYAPYFGPLVGTIALTLVGMVAFKELGQALLVPAAYLAINLVESQLVTPIVLGRRMAISPLILLLWLMLWGWLWGVAGLLLAVPMLVTFKIVSARIDGWQGWAQVMED</sequence>
<accession>A0A7W7XYJ1</accession>
<dbReference type="Pfam" id="PF01594">
    <property type="entry name" value="AI-2E_transport"/>
    <property type="match status" value="1"/>
</dbReference>
<comment type="similarity">
    <text evidence="2">Belongs to the autoinducer-2 exporter (AI-2E) (TC 2.A.86) family.</text>
</comment>
<evidence type="ECO:0000256" key="6">
    <source>
        <dbReference type="SAM" id="Phobius"/>
    </source>
</evidence>
<feature type="transmembrane region" description="Helical" evidence="6">
    <location>
        <begin position="22"/>
        <end position="55"/>
    </location>
</feature>
<reference evidence="7 8" key="1">
    <citation type="submission" date="2020-08" db="EMBL/GenBank/DDBJ databases">
        <title>Genomic Encyclopedia of Type Strains, Phase IV (KMG-IV): sequencing the most valuable type-strain genomes for metagenomic binning, comparative biology and taxonomic classification.</title>
        <authorList>
            <person name="Goeker M."/>
        </authorList>
    </citation>
    <scope>NUCLEOTIDE SEQUENCE [LARGE SCALE GENOMIC DNA]</scope>
    <source>
        <strain evidence="7 8">DSM 25897</strain>
    </source>
</reference>
<proteinExistence type="inferred from homology"/>
<dbReference type="AlphaFoldDB" id="A0A7W7XYJ1"/>
<name>A0A7W7XYJ1_9GAMM</name>
<feature type="transmembrane region" description="Helical" evidence="6">
    <location>
        <begin position="213"/>
        <end position="234"/>
    </location>
</feature>
<keyword evidence="5 6" id="KW-0472">Membrane</keyword>
<protein>
    <submittedName>
        <fullName evidence="7">Putative PurR-regulated permease PerM</fullName>
    </submittedName>
</protein>
<keyword evidence="8" id="KW-1185">Reference proteome</keyword>
<comment type="subcellular location">
    <subcellularLocation>
        <location evidence="1">Membrane</location>
        <topology evidence="1">Multi-pass membrane protein</topology>
    </subcellularLocation>
</comment>
<keyword evidence="4 6" id="KW-1133">Transmembrane helix</keyword>
<keyword evidence="3 6" id="KW-0812">Transmembrane</keyword>
<dbReference type="PANTHER" id="PTHR21716:SF16">
    <property type="entry name" value="BLL1467 PROTEIN"/>
    <property type="match status" value="1"/>
</dbReference>
<gene>
    <name evidence="7" type="ORF">HNQ58_000664</name>
</gene>
<evidence type="ECO:0000256" key="4">
    <source>
        <dbReference type="ARBA" id="ARBA00022989"/>
    </source>
</evidence>
<organism evidence="7 8">
    <name type="scientific">Rehaibacterium terrae</name>
    <dbReference type="NCBI Taxonomy" id="1341696"/>
    <lineage>
        <taxon>Bacteria</taxon>
        <taxon>Pseudomonadati</taxon>
        <taxon>Pseudomonadota</taxon>
        <taxon>Gammaproteobacteria</taxon>
        <taxon>Lysobacterales</taxon>
        <taxon>Lysobacteraceae</taxon>
        <taxon>Rehaibacterium</taxon>
    </lineage>
</organism>
<feature type="transmembrane region" description="Helical" evidence="6">
    <location>
        <begin position="160"/>
        <end position="178"/>
    </location>
</feature>
<dbReference type="RefSeq" id="WP_183947359.1">
    <property type="nucleotide sequence ID" value="NZ_JACHHX010000003.1"/>
</dbReference>
<dbReference type="PANTHER" id="PTHR21716">
    <property type="entry name" value="TRANSMEMBRANE PROTEIN"/>
    <property type="match status" value="1"/>
</dbReference>
<evidence type="ECO:0000313" key="7">
    <source>
        <dbReference type="EMBL" id="MBB5014788.1"/>
    </source>
</evidence>
<comment type="caution">
    <text evidence="7">The sequence shown here is derived from an EMBL/GenBank/DDBJ whole genome shotgun (WGS) entry which is preliminary data.</text>
</comment>
<dbReference type="GO" id="GO:0016020">
    <property type="term" value="C:membrane"/>
    <property type="evidence" value="ECO:0007669"/>
    <property type="project" value="UniProtKB-SubCell"/>
</dbReference>
<feature type="transmembrane region" description="Helical" evidence="6">
    <location>
        <begin position="316"/>
        <end position="339"/>
    </location>
</feature>
<evidence type="ECO:0000256" key="1">
    <source>
        <dbReference type="ARBA" id="ARBA00004141"/>
    </source>
</evidence>